<evidence type="ECO:0000256" key="12">
    <source>
        <dbReference type="SAM" id="MobiDB-lite"/>
    </source>
</evidence>
<proteinExistence type="inferred from homology"/>
<dbReference type="InterPro" id="IPR029052">
    <property type="entry name" value="Metallo-depent_PP-like"/>
</dbReference>
<dbReference type="InterPro" id="IPR002048">
    <property type="entry name" value="EF_hand_dom"/>
</dbReference>
<dbReference type="Pfam" id="PF00149">
    <property type="entry name" value="Metallophos"/>
    <property type="match status" value="1"/>
</dbReference>
<dbReference type="AlphaFoldDB" id="A0A8B7PEV0"/>
<dbReference type="Pfam" id="PF13499">
    <property type="entry name" value="EF-hand_7"/>
    <property type="match status" value="1"/>
</dbReference>
<dbReference type="GO" id="GO:0005509">
    <property type="term" value="F:calcium ion binding"/>
    <property type="evidence" value="ECO:0007669"/>
    <property type="project" value="UniProtKB-UniRule"/>
</dbReference>
<keyword evidence="14" id="KW-1185">Reference proteome</keyword>
<dbReference type="Gene3D" id="1.10.238.10">
    <property type="entry name" value="EF-hand"/>
    <property type="match status" value="1"/>
</dbReference>
<evidence type="ECO:0000256" key="9">
    <source>
        <dbReference type="ARBA" id="ARBA00048336"/>
    </source>
</evidence>
<dbReference type="OrthoDB" id="442428at2759"/>
<dbReference type="InterPro" id="IPR012008">
    <property type="entry name" value="Ser/Thr-Pase_EF-hand_contain"/>
</dbReference>
<evidence type="ECO:0000313" key="14">
    <source>
        <dbReference type="Proteomes" id="UP000694843"/>
    </source>
</evidence>
<evidence type="ECO:0000256" key="11">
    <source>
        <dbReference type="RuleBase" id="RU004273"/>
    </source>
</evidence>
<dbReference type="PROSITE" id="PS50222">
    <property type="entry name" value="EF_HAND_2"/>
    <property type="match status" value="2"/>
</dbReference>
<dbReference type="GO" id="GO:0030145">
    <property type="term" value="F:manganese ion binding"/>
    <property type="evidence" value="ECO:0007669"/>
    <property type="project" value="UniProtKB-UniRule"/>
</dbReference>
<dbReference type="InterPro" id="IPR018247">
    <property type="entry name" value="EF_Hand_1_Ca_BS"/>
</dbReference>
<dbReference type="GeneID" id="108680250"/>
<evidence type="ECO:0000256" key="3">
    <source>
        <dbReference type="ARBA" id="ARBA00022723"/>
    </source>
</evidence>
<sequence>MGQSGSKCLCSDAASDGASGSSAQSFVASAKSELRKFPFTPSRSKTSGSHMGKAELSWRNSVMPASLDRRQALKAALLIQRWYRRYCARLEVRRRYTWTIFQSIEYQGEQDQIKLHNFFNALLRHVEHDAASGLVASMSPRHSPTQSDALSRMSVPLDAAIEDIQVESSYKGVRLLFPLTVDSIHSLVSAFKKKRTLHVRYVCLLLREAVLELQKRPVINQVSTSISGQVTICGDLHGKLDDLLTILYKNGLPSAENPYVFNGDFVDRGKKSLEVLLLLLALQLVWPNEVFLNRGNHEDLVMNARYGFCKEISKKFKGSHGPRVLALIEEVYRYLPLGSVIDNTAFVVHGGISQYTDLEKLALVDRSKYVSVLRVPLVDDVETSTLDLASVANPEIAGDGPTSRLADLAEEWKMILDLLWSDPQSSSGCEPNSFRGGGSYFGPDITSEFLDRNDLSFLVRSHECKSDGYELSHDGKCVTVFSASNYYGEGSNRGAYMKLQGRPLAPHYVQYTADTKNKHLTLRERVGRMELSAINELRCQIMASRPKLLKGFQEADPELTGFITTRKWVEVMEQASELKLPWRVLKDKLVAIDPKTGLVDYQSTFRTDKSSNSQDGPSVVEALYRHKSSLEAIFRLIDKDNSGYITMDEFRDACGLLERHASLPSEQIADLAASMDINKDGKIDFNEFLECFRIVESSFQQPDDDDSEEDDD</sequence>
<dbReference type="PROSITE" id="PS00125">
    <property type="entry name" value="SER_THR_PHOSPHATASE"/>
    <property type="match status" value="1"/>
</dbReference>
<keyword evidence="4" id="KW-0677">Repeat</keyword>
<accession>A0A8B7PEV0</accession>
<dbReference type="SMART" id="SM00054">
    <property type="entry name" value="EFh"/>
    <property type="match status" value="2"/>
</dbReference>
<evidence type="ECO:0000256" key="2">
    <source>
        <dbReference type="ARBA" id="ARBA00008294"/>
    </source>
</evidence>
<dbReference type="RefSeq" id="XP_018024530.2">
    <property type="nucleotide sequence ID" value="XM_018169041.2"/>
</dbReference>
<dbReference type="PANTHER" id="PTHR45668">
    <property type="entry name" value="SERINE/THREONINE-PROTEIN PHOSPHATASE 5-RELATED"/>
    <property type="match status" value="1"/>
</dbReference>
<dbReference type="InterPro" id="IPR000048">
    <property type="entry name" value="IQ_motif_EF-hand-BS"/>
</dbReference>
<name>A0A8B7PEV0_HYAAZ</name>
<dbReference type="SUPFAM" id="SSF47473">
    <property type="entry name" value="EF-hand"/>
    <property type="match status" value="1"/>
</dbReference>
<dbReference type="InterPro" id="IPR006186">
    <property type="entry name" value="Ser/Thr-sp_prot-phosphatase"/>
</dbReference>
<evidence type="ECO:0000256" key="1">
    <source>
        <dbReference type="ARBA" id="ARBA00001936"/>
    </source>
</evidence>
<evidence type="ECO:0000256" key="4">
    <source>
        <dbReference type="ARBA" id="ARBA00022737"/>
    </source>
</evidence>
<keyword evidence="7 10" id="KW-0464">Manganese</keyword>
<keyword evidence="5 10" id="KW-0378">Hydrolase</keyword>
<evidence type="ECO:0000256" key="5">
    <source>
        <dbReference type="ARBA" id="ARBA00022801"/>
    </source>
</evidence>
<dbReference type="PRINTS" id="PR00114">
    <property type="entry name" value="STPHPHTASE"/>
</dbReference>
<protein>
    <recommendedName>
        <fullName evidence="10">Serine/threonine-protein phosphatase with EF-hands</fullName>
        <ecNumber evidence="10">3.1.3.16</ecNumber>
    </recommendedName>
</protein>
<dbReference type="SMART" id="SM00156">
    <property type="entry name" value="PP2Ac"/>
    <property type="match status" value="1"/>
</dbReference>
<keyword evidence="6" id="KW-0106">Calcium</keyword>
<evidence type="ECO:0000259" key="13">
    <source>
        <dbReference type="PROSITE" id="PS50222"/>
    </source>
</evidence>
<feature type="domain" description="EF-hand" evidence="13">
    <location>
        <begin position="663"/>
        <end position="698"/>
    </location>
</feature>
<dbReference type="Proteomes" id="UP000694843">
    <property type="component" value="Unplaced"/>
</dbReference>
<comment type="similarity">
    <text evidence="2 10 11">Belongs to the PPP phosphatase family.</text>
</comment>
<feature type="domain" description="EF-hand" evidence="13">
    <location>
        <begin position="625"/>
        <end position="660"/>
    </location>
</feature>
<dbReference type="InterPro" id="IPR011992">
    <property type="entry name" value="EF-hand-dom_pair"/>
</dbReference>
<evidence type="ECO:0000256" key="10">
    <source>
        <dbReference type="PIRNR" id="PIRNR000912"/>
    </source>
</evidence>
<keyword evidence="3 10" id="KW-0479">Metal-binding</keyword>
<evidence type="ECO:0000256" key="8">
    <source>
        <dbReference type="ARBA" id="ARBA00047761"/>
    </source>
</evidence>
<organism evidence="14 15">
    <name type="scientific">Hyalella azteca</name>
    <name type="common">Amphipod</name>
    <dbReference type="NCBI Taxonomy" id="294128"/>
    <lineage>
        <taxon>Eukaryota</taxon>
        <taxon>Metazoa</taxon>
        <taxon>Ecdysozoa</taxon>
        <taxon>Arthropoda</taxon>
        <taxon>Crustacea</taxon>
        <taxon>Multicrustacea</taxon>
        <taxon>Malacostraca</taxon>
        <taxon>Eumalacostraca</taxon>
        <taxon>Peracarida</taxon>
        <taxon>Amphipoda</taxon>
        <taxon>Senticaudata</taxon>
        <taxon>Talitrida</taxon>
        <taxon>Talitroidea</taxon>
        <taxon>Hyalellidae</taxon>
        <taxon>Hyalella</taxon>
    </lineage>
</organism>
<evidence type="ECO:0000256" key="7">
    <source>
        <dbReference type="ARBA" id="ARBA00023211"/>
    </source>
</evidence>
<dbReference type="CDD" id="cd23767">
    <property type="entry name" value="IQCD"/>
    <property type="match status" value="1"/>
</dbReference>
<dbReference type="KEGG" id="hazt:108680250"/>
<dbReference type="GO" id="GO:0005506">
    <property type="term" value="F:iron ion binding"/>
    <property type="evidence" value="ECO:0007669"/>
    <property type="project" value="UniProtKB-UniRule"/>
</dbReference>
<dbReference type="PANTHER" id="PTHR45668:SF3">
    <property type="entry name" value="SERINE_THREONINE-PROTEIN PHOSPHATASE RDGC"/>
    <property type="match status" value="1"/>
</dbReference>
<dbReference type="SUPFAM" id="SSF56300">
    <property type="entry name" value="Metallo-dependent phosphatases"/>
    <property type="match status" value="1"/>
</dbReference>
<dbReference type="Gene3D" id="3.60.21.10">
    <property type="match status" value="1"/>
</dbReference>
<evidence type="ECO:0000313" key="15">
    <source>
        <dbReference type="RefSeq" id="XP_018024530.2"/>
    </source>
</evidence>
<dbReference type="PROSITE" id="PS00018">
    <property type="entry name" value="EF_HAND_1"/>
    <property type="match status" value="2"/>
</dbReference>
<dbReference type="InterPro" id="IPR013235">
    <property type="entry name" value="PPP_dom"/>
</dbReference>
<dbReference type="EC" id="3.1.3.16" evidence="10"/>
<dbReference type="SMART" id="SM00015">
    <property type="entry name" value="IQ"/>
    <property type="match status" value="1"/>
</dbReference>
<dbReference type="OMA" id="SHDNEIN"/>
<reference evidence="15" key="1">
    <citation type="submission" date="2025-08" db="UniProtKB">
        <authorList>
            <consortium name="RefSeq"/>
        </authorList>
    </citation>
    <scope>IDENTIFICATION</scope>
    <source>
        <tissue evidence="15">Whole organism</tissue>
    </source>
</reference>
<dbReference type="InterPro" id="IPR051134">
    <property type="entry name" value="PPP_phosphatase"/>
</dbReference>
<dbReference type="InterPro" id="IPR004843">
    <property type="entry name" value="Calcineurin-like_PHP"/>
</dbReference>
<dbReference type="CTD" id="40224"/>
<gene>
    <name evidence="15" type="primary">LOC108680250</name>
</gene>
<dbReference type="PIRSF" id="PIRSF000912">
    <property type="entry name" value="PPEF"/>
    <property type="match status" value="1"/>
</dbReference>
<evidence type="ECO:0000256" key="6">
    <source>
        <dbReference type="ARBA" id="ARBA00022837"/>
    </source>
</evidence>
<comment type="catalytic activity">
    <reaction evidence="8">
        <text>O-phospho-L-seryl-[protein] + H2O = L-seryl-[protein] + phosphate</text>
        <dbReference type="Rhea" id="RHEA:20629"/>
        <dbReference type="Rhea" id="RHEA-COMP:9863"/>
        <dbReference type="Rhea" id="RHEA-COMP:11604"/>
        <dbReference type="ChEBI" id="CHEBI:15377"/>
        <dbReference type="ChEBI" id="CHEBI:29999"/>
        <dbReference type="ChEBI" id="CHEBI:43474"/>
        <dbReference type="ChEBI" id="CHEBI:83421"/>
        <dbReference type="EC" id="3.1.3.16"/>
    </reaction>
</comment>
<dbReference type="CDD" id="cd00051">
    <property type="entry name" value="EFh"/>
    <property type="match status" value="1"/>
</dbReference>
<dbReference type="GO" id="GO:0004722">
    <property type="term" value="F:protein serine/threonine phosphatase activity"/>
    <property type="evidence" value="ECO:0007669"/>
    <property type="project" value="UniProtKB-EC"/>
</dbReference>
<dbReference type="Pfam" id="PF08321">
    <property type="entry name" value="PPP5"/>
    <property type="match status" value="1"/>
</dbReference>
<feature type="compositionally biased region" description="Low complexity" evidence="12">
    <location>
        <begin position="11"/>
        <end position="21"/>
    </location>
</feature>
<comment type="cofactor">
    <cofactor evidence="1">
        <name>Mn(2+)</name>
        <dbReference type="ChEBI" id="CHEBI:29035"/>
    </cofactor>
</comment>
<feature type="region of interest" description="Disordered" evidence="12">
    <location>
        <begin position="1"/>
        <end position="21"/>
    </location>
</feature>
<comment type="catalytic activity">
    <reaction evidence="9 10 11">
        <text>O-phospho-L-threonyl-[protein] + H2O = L-threonyl-[protein] + phosphate</text>
        <dbReference type="Rhea" id="RHEA:47004"/>
        <dbReference type="Rhea" id="RHEA-COMP:11060"/>
        <dbReference type="Rhea" id="RHEA-COMP:11605"/>
        <dbReference type="ChEBI" id="CHEBI:15377"/>
        <dbReference type="ChEBI" id="CHEBI:30013"/>
        <dbReference type="ChEBI" id="CHEBI:43474"/>
        <dbReference type="ChEBI" id="CHEBI:61977"/>
        <dbReference type="EC" id="3.1.3.16"/>
    </reaction>
</comment>
<dbReference type="GO" id="GO:0050906">
    <property type="term" value="P:detection of stimulus involved in sensory perception"/>
    <property type="evidence" value="ECO:0007669"/>
    <property type="project" value="UniProtKB-UniRule"/>
</dbReference>